<proteinExistence type="predicted"/>
<evidence type="ECO:0000313" key="1">
    <source>
        <dbReference type="EMBL" id="KAI3753199.1"/>
    </source>
</evidence>
<name>A0ACB9E2R4_CICIN</name>
<evidence type="ECO:0000313" key="2">
    <source>
        <dbReference type="Proteomes" id="UP001055811"/>
    </source>
</evidence>
<gene>
    <name evidence="1" type="ORF">L2E82_25245</name>
</gene>
<sequence>MPRLEGLFNVKVWYIGGMNVLLNFNKEDMVEDFLVNAKHIWGNWFCNLFKWSQSFSSDLRLASIDIFGVPVNVWSEDFFEEVARLWGKMAFCSNVDKVNMNMELKQLGILTSEPPWINETVRVKINGSFHKIKVVENPSQSLNMAPKTGWQYHDQSSEGDWLDMEQNHFDDGVDVEKGDSNNSSVRPKENGSHQHISKEEGSKDKSDGEEDLGKQDLKEGEESVDVDEAHVKIREIKPKSVNLVQDGPCFKKGSKLSPVENKGFDGPTGPVLGGSGAPNVIDLNNSPISSSGVYPFIEDVIVEEEEFGLEHVDIIEQQVSDEIEKKRRNRKKEGKHVRNPLGKKKTTSQEEKSVECSKDSRSEEIKKTMELGNEIGINWEGKDELIGKALELEGGKYCRC</sequence>
<accession>A0ACB9E2R4</accession>
<dbReference type="EMBL" id="CM042012">
    <property type="protein sequence ID" value="KAI3753199.1"/>
    <property type="molecule type" value="Genomic_DNA"/>
</dbReference>
<dbReference type="Proteomes" id="UP001055811">
    <property type="component" value="Linkage Group LG04"/>
</dbReference>
<keyword evidence="2" id="KW-1185">Reference proteome</keyword>
<reference evidence="1 2" key="2">
    <citation type="journal article" date="2022" name="Mol. Ecol. Resour.">
        <title>The genomes of chicory, endive, great burdock and yacon provide insights into Asteraceae paleo-polyploidization history and plant inulin production.</title>
        <authorList>
            <person name="Fan W."/>
            <person name="Wang S."/>
            <person name="Wang H."/>
            <person name="Wang A."/>
            <person name="Jiang F."/>
            <person name="Liu H."/>
            <person name="Zhao H."/>
            <person name="Xu D."/>
            <person name="Zhang Y."/>
        </authorList>
    </citation>
    <scope>NUCLEOTIDE SEQUENCE [LARGE SCALE GENOMIC DNA]</scope>
    <source>
        <strain evidence="2">cv. Punajuju</strain>
        <tissue evidence="1">Leaves</tissue>
    </source>
</reference>
<reference evidence="2" key="1">
    <citation type="journal article" date="2022" name="Mol. Ecol. Resour.">
        <title>The genomes of chicory, endive, great burdock and yacon provide insights into Asteraceae palaeo-polyploidization history and plant inulin production.</title>
        <authorList>
            <person name="Fan W."/>
            <person name="Wang S."/>
            <person name="Wang H."/>
            <person name="Wang A."/>
            <person name="Jiang F."/>
            <person name="Liu H."/>
            <person name="Zhao H."/>
            <person name="Xu D."/>
            <person name="Zhang Y."/>
        </authorList>
    </citation>
    <scope>NUCLEOTIDE SEQUENCE [LARGE SCALE GENOMIC DNA]</scope>
    <source>
        <strain evidence="2">cv. Punajuju</strain>
    </source>
</reference>
<comment type="caution">
    <text evidence="1">The sequence shown here is derived from an EMBL/GenBank/DDBJ whole genome shotgun (WGS) entry which is preliminary data.</text>
</comment>
<organism evidence="1 2">
    <name type="scientific">Cichorium intybus</name>
    <name type="common">Chicory</name>
    <dbReference type="NCBI Taxonomy" id="13427"/>
    <lineage>
        <taxon>Eukaryota</taxon>
        <taxon>Viridiplantae</taxon>
        <taxon>Streptophyta</taxon>
        <taxon>Embryophyta</taxon>
        <taxon>Tracheophyta</taxon>
        <taxon>Spermatophyta</taxon>
        <taxon>Magnoliopsida</taxon>
        <taxon>eudicotyledons</taxon>
        <taxon>Gunneridae</taxon>
        <taxon>Pentapetalae</taxon>
        <taxon>asterids</taxon>
        <taxon>campanulids</taxon>
        <taxon>Asterales</taxon>
        <taxon>Asteraceae</taxon>
        <taxon>Cichorioideae</taxon>
        <taxon>Cichorieae</taxon>
        <taxon>Cichoriinae</taxon>
        <taxon>Cichorium</taxon>
    </lineage>
</organism>
<protein>
    <submittedName>
        <fullName evidence="1">Uncharacterized protein</fullName>
    </submittedName>
</protein>